<keyword evidence="5" id="KW-0067">ATP-binding</keyword>
<dbReference type="Pfam" id="PF04408">
    <property type="entry name" value="WHD_HA2"/>
    <property type="match status" value="1"/>
</dbReference>
<dbReference type="EMBL" id="GL433847">
    <property type="protein sequence ID" value="EFN54534.1"/>
    <property type="molecule type" value="Genomic_DNA"/>
</dbReference>
<evidence type="ECO:0000256" key="3">
    <source>
        <dbReference type="ARBA" id="ARBA00022801"/>
    </source>
</evidence>
<dbReference type="InterPro" id="IPR011709">
    <property type="entry name" value="DEAD-box_helicase_OB_fold"/>
</dbReference>
<dbReference type="InterPro" id="IPR048333">
    <property type="entry name" value="HA2_WH"/>
</dbReference>
<dbReference type="EC" id="3.6.4.13" evidence="1"/>
<dbReference type="KEGG" id="cvr:CHLNCDRAFT_35936"/>
<evidence type="ECO:0000259" key="7">
    <source>
        <dbReference type="PROSITE" id="PS51192"/>
    </source>
</evidence>
<dbReference type="STRING" id="554065.E1ZHW8"/>
<dbReference type="Pfam" id="PF00271">
    <property type="entry name" value="Helicase_C"/>
    <property type="match status" value="1"/>
</dbReference>
<evidence type="ECO:0000313" key="9">
    <source>
        <dbReference type="EMBL" id="EFN54534.1"/>
    </source>
</evidence>
<dbReference type="OMA" id="CHENFLH"/>
<dbReference type="PANTHER" id="PTHR18934">
    <property type="entry name" value="ATP-DEPENDENT RNA HELICASE"/>
    <property type="match status" value="1"/>
</dbReference>
<proteinExistence type="predicted"/>
<feature type="domain" description="Helicase ATP-binding" evidence="7">
    <location>
        <begin position="56"/>
        <end position="220"/>
    </location>
</feature>
<dbReference type="InterPro" id="IPR011545">
    <property type="entry name" value="DEAD/DEAH_box_helicase_dom"/>
</dbReference>
<dbReference type="AlphaFoldDB" id="E1ZHW8"/>
<keyword evidence="4" id="KW-0347">Helicase</keyword>
<dbReference type="Proteomes" id="UP000008141">
    <property type="component" value="Unassembled WGS sequence"/>
</dbReference>
<dbReference type="CDD" id="cd17978">
    <property type="entry name" value="DEXHc_DHX33"/>
    <property type="match status" value="1"/>
</dbReference>
<organism evidence="10">
    <name type="scientific">Chlorella variabilis</name>
    <name type="common">Green alga</name>
    <dbReference type="NCBI Taxonomy" id="554065"/>
    <lineage>
        <taxon>Eukaryota</taxon>
        <taxon>Viridiplantae</taxon>
        <taxon>Chlorophyta</taxon>
        <taxon>core chlorophytes</taxon>
        <taxon>Trebouxiophyceae</taxon>
        <taxon>Chlorellales</taxon>
        <taxon>Chlorellaceae</taxon>
        <taxon>Chlorella clade</taxon>
        <taxon>Chlorella</taxon>
    </lineage>
</organism>
<dbReference type="FunFam" id="3.40.50.300:FF:000145">
    <property type="entry name" value="probable ATP-dependent RNA helicase DHX40"/>
    <property type="match status" value="1"/>
</dbReference>
<evidence type="ECO:0000259" key="8">
    <source>
        <dbReference type="PROSITE" id="PS51194"/>
    </source>
</evidence>
<dbReference type="GO" id="GO:0003724">
    <property type="term" value="F:RNA helicase activity"/>
    <property type="evidence" value="ECO:0007669"/>
    <property type="project" value="UniProtKB-EC"/>
</dbReference>
<keyword evidence="10" id="KW-1185">Reference proteome</keyword>
<dbReference type="GO" id="GO:0045943">
    <property type="term" value="P:positive regulation of transcription by RNA polymerase I"/>
    <property type="evidence" value="ECO:0007669"/>
    <property type="project" value="TreeGrafter"/>
</dbReference>
<dbReference type="GeneID" id="17354094"/>
<gene>
    <name evidence="9" type="ORF">CHLNCDRAFT_35936</name>
</gene>
<dbReference type="Pfam" id="PF07717">
    <property type="entry name" value="OB_NTP_bind"/>
    <property type="match status" value="1"/>
</dbReference>
<dbReference type="InParanoid" id="E1ZHW8"/>
<evidence type="ECO:0000256" key="2">
    <source>
        <dbReference type="ARBA" id="ARBA00022741"/>
    </source>
</evidence>
<keyword evidence="2" id="KW-0547">Nucleotide-binding</keyword>
<comment type="catalytic activity">
    <reaction evidence="6">
        <text>ATP + H2O = ADP + phosphate + H(+)</text>
        <dbReference type="Rhea" id="RHEA:13065"/>
        <dbReference type="ChEBI" id="CHEBI:15377"/>
        <dbReference type="ChEBI" id="CHEBI:15378"/>
        <dbReference type="ChEBI" id="CHEBI:30616"/>
        <dbReference type="ChEBI" id="CHEBI:43474"/>
        <dbReference type="ChEBI" id="CHEBI:456216"/>
        <dbReference type="EC" id="3.6.4.13"/>
    </reaction>
</comment>
<evidence type="ECO:0000256" key="1">
    <source>
        <dbReference type="ARBA" id="ARBA00012552"/>
    </source>
</evidence>
<dbReference type="SMART" id="SM00847">
    <property type="entry name" value="HA2"/>
    <property type="match status" value="1"/>
</dbReference>
<protein>
    <recommendedName>
        <fullName evidence="1">RNA helicase</fullName>
        <ecNumber evidence="1">3.6.4.13</ecNumber>
    </recommendedName>
</protein>
<dbReference type="PROSITE" id="PS51192">
    <property type="entry name" value="HELICASE_ATP_BIND_1"/>
    <property type="match status" value="1"/>
</dbReference>
<dbReference type="SMART" id="SM00487">
    <property type="entry name" value="DEXDc"/>
    <property type="match status" value="1"/>
</dbReference>
<evidence type="ECO:0000256" key="5">
    <source>
        <dbReference type="ARBA" id="ARBA00022840"/>
    </source>
</evidence>
<dbReference type="GO" id="GO:0005524">
    <property type="term" value="F:ATP binding"/>
    <property type="evidence" value="ECO:0007669"/>
    <property type="project" value="UniProtKB-KW"/>
</dbReference>
<dbReference type="Gene3D" id="3.40.50.300">
    <property type="entry name" value="P-loop containing nucleotide triphosphate hydrolases"/>
    <property type="match status" value="2"/>
</dbReference>
<evidence type="ECO:0000256" key="6">
    <source>
        <dbReference type="ARBA" id="ARBA00047984"/>
    </source>
</evidence>
<accession>E1ZHW8</accession>
<feature type="domain" description="Helicase C-terminal" evidence="8">
    <location>
        <begin position="242"/>
        <end position="427"/>
    </location>
</feature>
<dbReference type="InterPro" id="IPR014001">
    <property type="entry name" value="Helicase_ATP-bd"/>
</dbReference>
<dbReference type="FunCoup" id="E1ZHW8">
    <property type="interactions" value="525"/>
</dbReference>
<sequence length="692" mass="75594">MFLPSGSGQQALHPLKPAPWADLKVGGPRRLLLLCSQRLDKERQQLPVWSARERLVELVRDNQVLVVIGETGSGKTTQIPRFLYDAGLAKGGAVACTQPRRVAAVTVAQRVADEMGTDLGAKVGYSIRFDDRTSGATRIKYLTDGMLLREALVDPLLQRYKVVVLDEAHERTVATDVLFGLLKAVCRQRPADFRLVVMSATLDAAAFTRYFEGAQAAYVEGRQFPVQVMYTAVSEDSYQDAAITAALQVHCEEGPGDILVFLTGQDEIESCERLISEAAAALPPDPDRPQLAVLPMYAALPPEAQLRVFQPAPPNTRKVILSTNIAETSITISGVRYVIDTGFVKSRSYSPRLGADCLQVTPVSQAQARQRSGRAGREAPGKAFRLYTEASFQQLPPTTLPEIQRTNLASVPHLPAPACPLQLKALGVADVVGFDFMDPPPRAALLRSLELLLALGALDARGDLTQPVGAQLARLPVEPMYGKVLLASGEMGCSVEAVAVVAMVSTDVVFHLPRGKREEAVEAHQQFRCREGDHLTLLAVFRAYSDVSRKGHERSHWCRAHFVNPRAMRKAMDIHSQLKEHLQALGIPLVSCGEDTRVLRRALVAGLFPHAARRQLDGSYKVIASGQAVAIHPSSVLRAQNAKPECIVFNELVRTTRQYARDAVVVEPSWLPELAPAYFARQHANQQHNGGA</sequence>
<dbReference type="GO" id="GO:0003725">
    <property type="term" value="F:double-stranded RNA binding"/>
    <property type="evidence" value="ECO:0007669"/>
    <property type="project" value="TreeGrafter"/>
</dbReference>
<name>E1ZHW8_CHLVA</name>
<dbReference type="InterPro" id="IPR027417">
    <property type="entry name" value="P-loop_NTPase"/>
</dbReference>
<dbReference type="Pfam" id="PF21010">
    <property type="entry name" value="HA2_C"/>
    <property type="match status" value="1"/>
</dbReference>
<dbReference type="SUPFAM" id="SSF52540">
    <property type="entry name" value="P-loop containing nucleoside triphosphate hydrolases"/>
    <property type="match status" value="1"/>
</dbReference>
<dbReference type="SMART" id="SM00490">
    <property type="entry name" value="HELICc"/>
    <property type="match status" value="1"/>
</dbReference>
<dbReference type="GO" id="GO:0005730">
    <property type="term" value="C:nucleolus"/>
    <property type="evidence" value="ECO:0007669"/>
    <property type="project" value="UniProtKB-ARBA"/>
</dbReference>
<dbReference type="Pfam" id="PF00270">
    <property type="entry name" value="DEAD"/>
    <property type="match status" value="1"/>
</dbReference>
<dbReference type="PANTHER" id="PTHR18934:SF118">
    <property type="entry name" value="ATP-DEPENDENT RNA HELICASE DHX33"/>
    <property type="match status" value="1"/>
</dbReference>
<dbReference type="FunFam" id="3.40.50.300:FF:000750">
    <property type="entry name" value="Putative ATP-dependent RNA helicase DHX33"/>
    <property type="match status" value="1"/>
</dbReference>
<dbReference type="Gene3D" id="1.20.120.1080">
    <property type="match status" value="1"/>
</dbReference>
<dbReference type="GO" id="GO:0016787">
    <property type="term" value="F:hydrolase activity"/>
    <property type="evidence" value="ECO:0007669"/>
    <property type="project" value="UniProtKB-KW"/>
</dbReference>
<dbReference type="RefSeq" id="XP_005846636.1">
    <property type="nucleotide sequence ID" value="XM_005846574.1"/>
</dbReference>
<evidence type="ECO:0000313" key="10">
    <source>
        <dbReference type="Proteomes" id="UP000008141"/>
    </source>
</evidence>
<dbReference type="CDD" id="cd18791">
    <property type="entry name" value="SF2_C_RHA"/>
    <property type="match status" value="1"/>
</dbReference>
<dbReference type="InterPro" id="IPR007502">
    <property type="entry name" value="Helicase-assoc_dom"/>
</dbReference>
<keyword evidence="3" id="KW-0378">Hydrolase</keyword>
<dbReference type="InterPro" id="IPR001650">
    <property type="entry name" value="Helicase_C-like"/>
</dbReference>
<dbReference type="eggNOG" id="KOG0922">
    <property type="taxonomic scope" value="Eukaryota"/>
</dbReference>
<reference evidence="9 10" key="1">
    <citation type="journal article" date="2010" name="Plant Cell">
        <title>The Chlorella variabilis NC64A genome reveals adaptation to photosymbiosis, coevolution with viruses, and cryptic sex.</title>
        <authorList>
            <person name="Blanc G."/>
            <person name="Duncan G."/>
            <person name="Agarkova I."/>
            <person name="Borodovsky M."/>
            <person name="Gurnon J."/>
            <person name="Kuo A."/>
            <person name="Lindquist E."/>
            <person name="Lucas S."/>
            <person name="Pangilinan J."/>
            <person name="Polle J."/>
            <person name="Salamov A."/>
            <person name="Terry A."/>
            <person name="Yamada T."/>
            <person name="Dunigan D.D."/>
            <person name="Grigoriev I.V."/>
            <person name="Claverie J.M."/>
            <person name="Van Etten J.L."/>
        </authorList>
    </citation>
    <scope>NUCLEOTIDE SEQUENCE [LARGE SCALE GENOMIC DNA]</scope>
    <source>
        <strain evidence="9 10">NC64A</strain>
    </source>
</reference>
<dbReference type="OrthoDB" id="10253254at2759"/>
<dbReference type="PROSITE" id="PS51194">
    <property type="entry name" value="HELICASE_CTER"/>
    <property type="match status" value="1"/>
</dbReference>
<evidence type="ECO:0000256" key="4">
    <source>
        <dbReference type="ARBA" id="ARBA00022806"/>
    </source>
</evidence>